<comment type="caution">
    <text evidence="1">The sequence shown here is derived from an EMBL/GenBank/DDBJ whole genome shotgun (WGS) entry which is preliminary data.</text>
</comment>
<dbReference type="Proteomes" id="UP001302745">
    <property type="component" value="Unassembled WGS sequence"/>
</dbReference>
<evidence type="ECO:0000313" key="2">
    <source>
        <dbReference type="Proteomes" id="UP001302745"/>
    </source>
</evidence>
<evidence type="ECO:0000313" key="1">
    <source>
        <dbReference type="EMBL" id="KAK4152336.1"/>
    </source>
</evidence>
<keyword evidence="2" id="KW-1185">Reference proteome</keyword>
<sequence>EPCFPSSILSAGQVLFANDFRDDYAMPLLRVLMAQIVAAMFGPDYRGTILDADSPRPATSTLSDLQLITEWDCDGVTDKKNGFDFEAGYWKDRHGREGRGTIYAFDDVFDQIDLLHAFKFYLVRGVGEAEKLTEMNPRVIRFDIVQEGSGEELTAAGDGEDSELVFGAKEYTEVMRRRCINPIIAWRMEMYK</sequence>
<proteinExistence type="predicted"/>
<feature type="non-terminal residue" evidence="1">
    <location>
        <position position="1"/>
    </location>
</feature>
<reference evidence="1" key="2">
    <citation type="submission" date="2023-05" db="EMBL/GenBank/DDBJ databases">
        <authorList>
            <consortium name="Lawrence Berkeley National Laboratory"/>
            <person name="Steindorff A."/>
            <person name="Hensen N."/>
            <person name="Bonometti L."/>
            <person name="Westerberg I."/>
            <person name="Brannstrom I.O."/>
            <person name="Guillou S."/>
            <person name="Cros-Aarteil S."/>
            <person name="Calhoun S."/>
            <person name="Haridas S."/>
            <person name="Kuo A."/>
            <person name="Mondo S."/>
            <person name="Pangilinan J."/>
            <person name="Riley R."/>
            <person name="Labutti K."/>
            <person name="Andreopoulos B."/>
            <person name="Lipzen A."/>
            <person name="Chen C."/>
            <person name="Yanf M."/>
            <person name="Daum C."/>
            <person name="Ng V."/>
            <person name="Clum A."/>
            <person name="Ohm R."/>
            <person name="Martin F."/>
            <person name="Silar P."/>
            <person name="Natvig D."/>
            <person name="Lalanne C."/>
            <person name="Gautier V."/>
            <person name="Ament-Velasquez S.L."/>
            <person name="Kruys A."/>
            <person name="Hutchinson M.I."/>
            <person name="Powell A.J."/>
            <person name="Barry K."/>
            <person name="Miller A.N."/>
            <person name="Grigoriev I.V."/>
            <person name="Debuchy R."/>
            <person name="Gladieux P."/>
            <person name="Thoren M.H."/>
            <person name="Johannesson H."/>
        </authorList>
    </citation>
    <scope>NUCLEOTIDE SEQUENCE</scope>
    <source>
        <strain evidence="1">CBS 538.74</strain>
    </source>
</reference>
<protein>
    <submittedName>
        <fullName evidence="1">Uncharacterized protein</fullName>
    </submittedName>
</protein>
<reference evidence="1" key="1">
    <citation type="journal article" date="2023" name="Mol. Phylogenet. Evol.">
        <title>Genome-scale phylogeny and comparative genomics of the fungal order Sordariales.</title>
        <authorList>
            <person name="Hensen N."/>
            <person name="Bonometti L."/>
            <person name="Westerberg I."/>
            <person name="Brannstrom I.O."/>
            <person name="Guillou S."/>
            <person name="Cros-Aarteil S."/>
            <person name="Calhoun S."/>
            <person name="Haridas S."/>
            <person name="Kuo A."/>
            <person name="Mondo S."/>
            <person name="Pangilinan J."/>
            <person name="Riley R."/>
            <person name="LaButti K."/>
            <person name="Andreopoulos B."/>
            <person name="Lipzen A."/>
            <person name="Chen C."/>
            <person name="Yan M."/>
            <person name="Daum C."/>
            <person name="Ng V."/>
            <person name="Clum A."/>
            <person name="Steindorff A."/>
            <person name="Ohm R.A."/>
            <person name="Martin F."/>
            <person name="Silar P."/>
            <person name="Natvig D.O."/>
            <person name="Lalanne C."/>
            <person name="Gautier V."/>
            <person name="Ament-Velasquez S.L."/>
            <person name="Kruys A."/>
            <person name="Hutchinson M.I."/>
            <person name="Powell A.J."/>
            <person name="Barry K."/>
            <person name="Miller A.N."/>
            <person name="Grigoriev I.V."/>
            <person name="Debuchy R."/>
            <person name="Gladieux P."/>
            <person name="Hiltunen Thoren M."/>
            <person name="Johannesson H."/>
        </authorList>
    </citation>
    <scope>NUCLEOTIDE SEQUENCE</scope>
    <source>
        <strain evidence="1">CBS 538.74</strain>
    </source>
</reference>
<name>A0AAN6VK64_9PEZI</name>
<dbReference type="EMBL" id="MU856978">
    <property type="protein sequence ID" value="KAK4152336.1"/>
    <property type="molecule type" value="Genomic_DNA"/>
</dbReference>
<dbReference type="AlphaFoldDB" id="A0AAN6VK64"/>
<accession>A0AAN6VK64</accession>
<gene>
    <name evidence="1" type="ORF">C8A00DRAFT_16342</name>
</gene>
<organism evidence="1 2">
    <name type="scientific">Chaetomidium leptoderma</name>
    <dbReference type="NCBI Taxonomy" id="669021"/>
    <lineage>
        <taxon>Eukaryota</taxon>
        <taxon>Fungi</taxon>
        <taxon>Dikarya</taxon>
        <taxon>Ascomycota</taxon>
        <taxon>Pezizomycotina</taxon>
        <taxon>Sordariomycetes</taxon>
        <taxon>Sordariomycetidae</taxon>
        <taxon>Sordariales</taxon>
        <taxon>Chaetomiaceae</taxon>
        <taxon>Chaetomidium</taxon>
    </lineage>
</organism>